<dbReference type="EMBL" id="DPIY01000010">
    <property type="protein sequence ID" value="HCT57766.1"/>
    <property type="molecule type" value="Genomic_DNA"/>
</dbReference>
<evidence type="ECO:0000256" key="5">
    <source>
        <dbReference type="ARBA" id="ARBA00023002"/>
    </source>
</evidence>
<evidence type="ECO:0000256" key="2">
    <source>
        <dbReference type="ARBA" id="ARBA00022630"/>
    </source>
</evidence>
<keyword evidence="4" id="KW-0521">NADP</keyword>
<dbReference type="Pfam" id="PF00724">
    <property type="entry name" value="Oxidored_FMN"/>
    <property type="match status" value="1"/>
</dbReference>
<proteinExistence type="predicted"/>
<dbReference type="InterPro" id="IPR044152">
    <property type="entry name" value="YqjM-like"/>
</dbReference>
<reference evidence="7 8" key="1">
    <citation type="journal article" date="2018" name="Nat. Biotechnol.">
        <title>A standardized bacterial taxonomy based on genome phylogeny substantially revises the tree of life.</title>
        <authorList>
            <person name="Parks D.H."/>
            <person name="Chuvochina M."/>
            <person name="Waite D.W."/>
            <person name="Rinke C."/>
            <person name="Skarshewski A."/>
            <person name="Chaumeil P.A."/>
            <person name="Hugenholtz P."/>
        </authorList>
    </citation>
    <scope>NUCLEOTIDE SEQUENCE [LARGE SCALE GENOMIC DNA]</scope>
    <source>
        <strain evidence="7">UBA8844</strain>
    </source>
</reference>
<organism evidence="7 8">
    <name type="scientific">Gemmatimonas aurantiaca</name>
    <dbReference type="NCBI Taxonomy" id="173480"/>
    <lineage>
        <taxon>Bacteria</taxon>
        <taxon>Pseudomonadati</taxon>
        <taxon>Gemmatimonadota</taxon>
        <taxon>Gemmatimonadia</taxon>
        <taxon>Gemmatimonadales</taxon>
        <taxon>Gemmatimonadaceae</taxon>
        <taxon>Gemmatimonas</taxon>
    </lineage>
</organism>
<evidence type="ECO:0000256" key="1">
    <source>
        <dbReference type="ARBA" id="ARBA00001917"/>
    </source>
</evidence>
<evidence type="ECO:0000313" key="7">
    <source>
        <dbReference type="EMBL" id="HCT57766.1"/>
    </source>
</evidence>
<protein>
    <submittedName>
        <fullName evidence="7">NADH:flavin oxidoreductase/NADH oxidase</fullName>
    </submittedName>
</protein>
<evidence type="ECO:0000259" key="6">
    <source>
        <dbReference type="Pfam" id="PF00724"/>
    </source>
</evidence>
<dbReference type="AlphaFoldDB" id="A0A3D4V9H0"/>
<dbReference type="PANTHER" id="PTHR43303:SF4">
    <property type="entry name" value="NADPH DEHYDROGENASE C23G7.10C-RELATED"/>
    <property type="match status" value="1"/>
</dbReference>
<dbReference type="GO" id="GO:0010181">
    <property type="term" value="F:FMN binding"/>
    <property type="evidence" value="ECO:0007669"/>
    <property type="project" value="InterPro"/>
</dbReference>
<gene>
    <name evidence="7" type="ORF">DGD08_11250</name>
</gene>
<keyword evidence="3" id="KW-0288">FMN</keyword>
<comment type="caution">
    <text evidence="7">The sequence shown here is derived from an EMBL/GenBank/DDBJ whole genome shotgun (WGS) entry which is preliminary data.</text>
</comment>
<keyword evidence="2" id="KW-0285">Flavoprotein</keyword>
<dbReference type="SUPFAM" id="SSF51395">
    <property type="entry name" value="FMN-linked oxidoreductases"/>
    <property type="match status" value="1"/>
</dbReference>
<dbReference type="CDD" id="cd02932">
    <property type="entry name" value="OYE_YqiM_FMN"/>
    <property type="match status" value="1"/>
</dbReference>
<dbReference type="OMA" id="YNPRWPW"/>
<dbReference type="Proteomes" id="UP000264071">
    <property type="component" value="Unassembled WGS sequence"/>
</dbReference>
<keyword evidence="5" id="KW-0560">Oxidoreductase</keyword>
<evidence type="ECO:0000256" key="4">
    <source>
        <dbReference type="ARBA" id="ARBA00022857"/>
    </source>
</evidence>
<dbReference type="InterPro" id="IPR013785">
    <property type="entry name" value="Aldolase_TIM"/>
</dbReference>
<dbReference type="Gene3D" id="3.20.20.70">
    <property type="entry name" value="Aldolase class I"/>
    <property type="match status" value="1"/>
</dbReference>
<sequence>MSALFSPLTLRGVTLRNRVGVSPMCQYSSTDGMATDWHLVHLGAFASGGAGLVITEATAVLPEGRISPQDLGIWSDAHVPMLRRITDFIHEQGSVAGIQLAHAGRKASTRRPWSGHGAAPVSEGGWDNVMAPSAVAFAPDYPQPHALTLDGIAQVVEAFVAGARRALDAGFQVAEVHAAHGYLIHQFLSPLANQRTDQYGGSFENRIRLACEVSAAVRGVWPDNLPVIVRISATDWADGGWDIEESIQLADRLRALGVDLIDCSTGGLAAHQQITIGPGYQVPFARRIRHEGKIPTAAVGLITEAQQAEDIITNGDADMVLLAREVLRNPHWPLLAAHQLGDAGSWPSQYLRARPR</sequence>
<dbReference type="GO" id="GO:0003959">
    <property type="term" value="F:NADPH dehydrogenase activity"/>
    <property type="evidence" value="ECO:0007669"/>
    <property type="project" value="InterPro"/>
</dbReference>
<dbReference type="GO" id="GO:0050661">
    <property type="term" value="F:NADP binding"/>
    <property type="evidence" value="ECO:0007669"/>
    <property type="project" value="InterPro"/>
</dbReference>
<feature type="domain" description="NADH:flavin oxidoreductase/NADH oxidase N-terminal" evidence="6">
    <location>
        <begin position="4"/>
        <end position="340"/>
    </location>
</feature>
<evidence type="ECO:0000313" key="8">
    <source>
        <dbReference type="Proteomes" id="UP000264071"/>
    </source>
</evidence>
<dbReference type="PANTHER" id="PTHR43303">
    <property type="entry name" value="NADPH DEHYDROGENASE C23G7.10C-RELATED"/>
    <property type="match status" value="1"/>
</dbReference>
<accession>A0A3D4V9H0</accession>
<dbReference type="InterPro" id="IPR001155">
    <property type="entry name" value="OxRdtase_FMN_N"/>
</dbReference>
<comment type="cofactor">
    <cofactor evidence="1">
        <name>FMN</name>
        <dbReference type="ChEBI" id="CHEBI:58210"/>
    </cofactor>
</comment>
<name>A0A3D4V9H0_9BACT</name>
<evidence type="ECO:0000256" key="3">
    <source>
        <dbReference type="ARBA" id="ARBA00022643"/>
    </source>
</evidence>